<comment type="caution">
    <text evidence="2">The sequence shown here is derived from an EMBL/GenBank/DDBJ whole genome shotgun (WGS) entry which is preliminary data.</text>
</comment>
<feature type="region of interest" description="Disordered" evidence="1">
    <location>
        <begin position="235"/>
        <end position="254"/>
    </location>
</feature>
<dbReference type="RefSeq" id="WP_283901319.1">
    <property type="nucleotide sequence ID" value="NZ_JARWAF010000023.1"/>
</dbReference>
<evidence type="ECO:0000313" key="2">
    <source>
        <dbReference type="EMBL" id="MDJ1645360.1"/>
    </source>
</evidence>
<evidence type="ECO:0000256" key="1">
    <source>
        <dbReference type="SAM" id="MobiDB-lite"/>
    </source>
</evidence>
<reference evidence="2 3" key="1">
    <citation type="submission" date="2023-04" db="EMBL/GenBank/DDBJ databases">
        <title>A novel species of the genus Streptomyces: Streptomyces pakalii sp. nov. isolated from a Mexican soil jungle.</title>
        <authorList>
            <person name="Chavez-Hernandez M.A."/>
            <person name="Ortiz-Alvarez J."/>
            <person name="Villa-Tanaca L."/>
            <person name="Hernandez-Rodriguez C."/>
        </authorList>
    </citation>
    <scope>NUCLEOTIDE SEQUENCE [LARGE SCALE GENOMIC DNA]</scope>
    <source>
        <strain evidence="2 3">ENCB-J15</strain>
    </source>
</reference>
<proteinExistence type="predicted"/>
<dbReference type="EMBL" id="JARWAF010000023">
    <property type="protein sequence ID" value="MDJ1645360.1"/>
    <property type="molecule type" value="Genomic_DNA"/>
</dbReference>
<gene>
    <name evidence="2" type="ORF">P5W92_33870</name>
</gene>
<keyword evidence="3" id="KW-1185">Reference proteome</keyword>
<sequence>MPSSPAVQGLLLAAADYAHRTFNCAGLSALIHELTQGPRATFEPPALTALLNRVRAAHRAESGQAGHSRVPDAITWPSTATSSLPGLIRGHRLPTRTPAAPEEATMSVPFRLTCCRCRRLIPLAQDIYKLDAEWQRRFPDMVGTLACHDCALRTYWICTDPDGAYVDGHIPPPRHYSPRDCFDAFNHVSPPGTHRARVVMSPRSGLFQGAEAYLRSVATRRGVDPETATRVSAAIHEWDEPHSSAGAPAGSLQA</sequence>
<organism evidence="2 3">
    <name type="scientific">Streptomyces pakalii</name>
    <dbReference type="NCBI Taxonomy" id="3036494"/>
    <lineage>
        <taxon>Bacteria</taxon>
        <taxon>Bacillati</taxon>
        <taxon>Actinomycetota</taxon>
        <taxon>Actinomycetes</taxon>
        <taxon>Kitasatosporales</taxon>
        <taxon>Streptomycetaceae</taxon>
        <taxon>Streptomyces</taxon>
    </lineage>
</organism>
<accession>A0ABT7DHP3</accession>
<name>A0ABT7DHP3_9ACTN</name>
<protein>
    <recommendedName>
        <fullName evidence="4">TniQ protein</fullName>
    </recommendedName>
</protein>
<evidence type="ECO:0008006" key="4">
    <source>
        <dbReference type="Google" id="ProtNLM"/>
    </source>
</evidence>
<dbReference type="Proteomes" id="UP001237194">
    <property type="component" value="Unassembled WGS sequence"/>
</dbReference>
<evidence type="ECO:0000313" key="3">
    <source>
        <dbReference type="Proteomes" id="UP001237194"/>
    </source>
</evidence>